<reference evidence="2" key="1">
    <citation type="submission" date="2013-11" db="EMBL/GenBank/DDBJ databases">
        <title>Genome sequence of the fusiform rust pathogen reveals effectors for host alternation and coevolution with pine.</title>
        <authorList>
            <consortium name="DOE Joint Genome Institute"/>
            <person name="Smith K."/>
            <person name="Pendleton A."/>
            <person name="Kubisiak T."/>
            <person name="Anderson C."/>
            <person name="Salamov A."/>
            <person name="Aerts A."/>
            <person name="Riley R."/>
            <person name="Clum A."/>
            <person name="Lindquist E."/>
            <person name="Ence D."/>
            <person name="Campbell M."/>
            <person name="Kronenberg Z."/>
            <person name="Feau N."/>
            <person name="Dhillon B."/>
            <person name="Hamelin R."/>
            <person name="Burleigh J."/>
            <person name="Smith J."/>
            <person name="Yandell M."/>
            <person name="Nelson C."/>
            <person name="Grigoriev I."/>
            <person name="Davis J."/>
        </authorList>
    </citation>
    <scope>NUCLEOTIDE SEQUENCE</scope>
    <source>
        <strain evidence="2">G11</strain>
    </source>
</reference>
<feature type="region of interest" description="Disordered" evidence="1">
    <location>
        <begin position="102"/>
        <end position="127"/>
    </location>
</feature>
<proteinExistence type="predicted"/>
<protein>
    <submittedName>
        <fullName evidence="2">Uncharacterized protein</fullName>
    </submittedName>
</protein>
<feature type="compositionally biased region" description="Acidic residues" evidence="1">
    <location>
        <begin position="221"/>
        <end position="230"/>
    </location>
</feature>
<organism evidence="2 3">
    <name type="scientific">Cronartium quercuum f. sp. fusiforme G11</name>
    <dbReference type="NCBI Taxonomy" id="708437"/>
    <lineage>
        <taxon>Eukaryota</taxon>
        <taxon>Fungi</taxon>
        <taxon>Dikarya</taxon>
        <taxon>Basidiomycota</taxon>
        <taxon>Pucciniomycotina</taxon>
        <taxon>Pucciniomycetes</taxon>
        <taxon>Pucciniales</taxon>
        <taxon>Coleosporiaceae</taxon>
        <taxon>Cronartium</taxon>
    </lineage>
</organism>
<keyword evidence="3" id="KW-1185">Reference proteome</keyword>
<comment type="caution">
    <text evidence="2">The sequence shown here is derived from an EMBL/GenBank/DDBJ whole genome shotgun (WGS) entry which is preliminary data.</text>
</comment>
<name>A0A9P6N9R3_9BASI</name>
<feature type="region of interest" description="Disordered" evidence="1">
    <location>
        <begin position="1"/>
        <end position="29"/>
    </location>
</feature>
<gene>
    <name evidence="2" type="ORF">CROQUDRAFT_665956</name>
</gene>
<dbReference type="AlphaFoldDB" id="A0A9P6N9R3"/>
<dbReference type="Proteomes" id="UP000886653">
    <property type="component" value="Unassembled WGS sequence"/>
</dbReference>
<feature type="region of interest" description="Disordered" evidence="1">
    <location>
        <begin position="455"/>
        <end position="479"/>
    </location>
</feature>
<feature type="region of interest" description="Disordered" evidence="1">
    <location>
        <begin position="762"/>
        <end position="781"/>
    </location>
</feature>
<dbReference type="EMBL" id="MU167516">
    <property type="protein sequence ID" value="KAG0139831.1"/>
    <property type="molecule type" value="Genomic_DNA"/>
</dbReference>
<evidence type="ECO:0000313" key="3">
    <source>
        <dbReference type="Proteomes" id="UP000886653"/>
    </source>
</evidence>
<feature type="region of interest" description="Disordered" evidence="1">
    <location>
        <begin position="215"/>
        <end position="236"/>
    </location>
</feature>
<feature type="compositionally biased region" description="Polar residues" evidence="1">
    <location>
        <begin position="111"/>
        <end position="127"/>
    </location>
</feature>
<dbReference type="OrthoDB" id="3361527at2759"/>
<feature type="region of interest" description="Disordered" evidence="1">
    <location>
        <begin position="378"/>
        <end position="401"/>
    </location>
</feature>
<evidence type="ECO:0000313" key="2">
    <source>
        <dbReference type="EMBL" id="KAG0139831.1"/>
    </source>
</evidence>
<evidence type="ECO:0000256" key="1">
    <source>
        <dbReference type="SAM" id="MobiDB-lite"/>
    </source>
</evidence>
<feature type="compositionally biased region" description="Polar residues" evidence="1">
    <location>
        <begin position="1"/>
        <end position="10"/>
    </location>
</feature>
<sequence length="874" mass="97868">MANVSRSQSLPYPISSIPRPNLIGQPWSNETQYDQSANLGHKTRVFPFKHHLSNYHSSPSVTKNISKNLYKRISTSVSTSTELNKLSAERLRKARMEEVQIASQQRRRLTSIHSNSTPEKSNESINPWSLLPANPTTWSPSDLSIYLSHVLNLGPARLVADVRAYVIGAGLGGRQFLKMTTSEFQNTGLNKKWVKMMVVAKNNLRFECKRSRPETGFNQDWTEEEEEANENLDPQDRKSKLLDHRRQLSGTIPVGQVHALIQQTCREKDNQENVFFAEHLNKRSSFELPLASDAISRLSSRRCSIASSIESFSSVLSTDEIDLTSPILVRPENLIIGDQSVEWDESSTIFRSPSPLGMNDRILNPHFIDNTRASETTIKETRSEPEITSPFEENRGGSSTITIKPSAIRTNLSTHDLDTASVCHSTNLVVDLILDNKSSEISIKESSIVPTNLEIATSSPSPATEKDQTKFPPMGDKPLTLKILRPNSPSTNNTNSIFGSYMTELFSSASYDSKDTENGIITLEGQSSEITSDDTCLMVSEIASTSPNPIFKKQGGSSTLTIKPFIPKSSLSSEDFTCAIVKIQDTGSVEEDQSIEWDLGRSPISFRSSRINERVMIPINAENFIKSDNDTVKSDTRASKITIDQTPSVLRYLQLTAMNSPTVENQSLSPAMKFKGLESRSAYSTPIVEFDYNTHSSKFECLSNNSTKLSPIPSQNPYMIQVKDEDVIEKRKSIDLDDHERKDECILIKELLADTEELLNTPQRKPRLERQRRPNNLRHYSSDDSITVSASKLKAMERQMFEIENRLQRSKSRDFSSIKSLRDVSISQFDKSDVIADDPSSWKELCGYLIMATLGLGIVAGKVFASKALGWKKL</sequence>
<accession>A0A9P6N9R3</accession>